<keyword evidence="2" id="KW-0378">Hydrolase</keyword>
<keyword evidence="8" id="KW-1185">Reference proteome</keyword>
<reference evidence="7" key="1">
    <citation type="submission" date="2021-02" db="EMBL/GenBank/DDBJ databases">
        <authorList>
            <person name="Nowell W R."/>
        </authorList>
    </citation>
    <scope>NUCLEOTIDE SEQUENCE</scope>
</reference>
<name>A0A821N2Z9_9BILA</name>
<dbReference type="GO" id="GO:0000712">
    <property type="term" value="P:resolution of meiotic recombination intermediates"/>
    <property type="evidence" value="ECO:0007669"/>
    <property type="project" value="TreeGrafter"/>
</dbReference>
<evidence type="ECO:0000256" key="1">
    <source>
        <dbReference type="ARBA" id="ARBA00022741"/>
    </source>
</evidence>
<keyword evidence="1" id="KW-0547">Nucleotide-binding</keyword>
<dbReference type="InterPro" id="IPR014001">
    <property type="entry name" value="Helicase_ATP-bd"/>
</dbReference>
<dbReference type="EMBL" id="CAJOBG010120737">
    <property type="protein sequence ID" value="CAF4777202.1"/>
    <property type="molecule type" value="Genomic_DNA"/>
</dbReference>
<dbReference type="GO" id="GO:0016787">
    <property type="term" value="F:hydrolase activity"/>
    <property type="evidence" value="ECO:0007669"/>
    <property type="project" value="UniProtKB-KW"/>
</dbReference>
<dbReference type="PANTHER" id="PTHR47961">
    <property type="entry name" value="DNA POLYMERASE THETA, PUTATIVE (AFU_ORTHOLOGUE AFUA_1G05260)-RELATED"/>
    <property type="match status" value="1"/>
</dbReference>
<evidence type="ECO:0000256" key="2">
    <source>
        <dbReference type="ARBA" id="ARBA00022801"/>
    </source>
</evidence>
<keyword evidence="3" id="KW-0347">Helicase</keyword>
<evidence type="ECO:0000256" key="3">
    <source>
        <dbReference type="ARBA" id="ARBA00022806"/>
    </source>
</evidence>
<gene>
    <name evidence="6" type="ORF">OVN521_LOCUS51052</name>
    <name evidence="7" type="ORF">OVN521_LOCUS51153</name>
</gene>
<dbReference type="PANTHER" id="PTHR47961:SF4">
    <property type="entry name" value="ACTIVATING SIGNAL COINTEGRATOR 1 COMPLEX SUBUNIT 3"/>
    <property type="match status" value="1"/>
</dbReference>
<keyword evidence="4" id="KW-0067">ATP-binding</keyword>
<dbReference type="SUPFAM" id="SSF52540">
    <property type="entry name" value="P-loop containing nucleoside triphosphate hydrolases"/>
    <property type="match status" value="1"/>
</dbReference>
<feature type="non-terminal residue" evidence="7">
    <location>
        <position position="1"/>
    </location>
</feature>
<dbReference type="GO" id="GO:0005634">
    <property type="term" value="C:nucleus"/>
    <property type="evidence" value="ECO:0007669"/>
    <property type="project" value="TreeGrafter"/>
</dbReference>
<sequence length="80" mass="9140">DEVHLLHDDRGPVLEAVVARTIRTIETTQDAVRFVGLSATLPNYEDIATFLNVKREGLFHFDNSYRPVPLEQQYIGITEK</sequence>
<dbReference type="InterPro" id="IPR050474">
    <property type="entry name" value="Hel308_SKI2-like"/>
</dbReference>
<dbReference type="EMBL" id="CAJOBG010121524">
    <property type="protein sequence ID" value="CAF4780362.1"/>
    <property type="molecule type" value="Genomic_DNA"/>
</dbReference>
<feature type="domain" description="Helicase ATP-binding" evidence="5">
    <location>
        <begin position="1"/>
        <end position="59"/>
    </location>
</feature>
<protein>
    <recommendedName>
        <fullName evidence="5">Helicase ATP-binding domain-containing protein</fullName>
    </recommendedName>
</protein>
<feature type="non-terminal residue" evidence="7">
    <location>
        <position position="80"/>
    </location>
</feature>
<dbReference type="PROSITE" id="PS51192">
    <property type="entry name" value="HELICASE_ATP_BIND_1"/>
    <property type="match status" value="1"/>
</dbReference>
<accession>A0A821N2Z9</accession>
<dbReference type="InterPro" id="IPR027417">
    <property type="entry name" value="P-loop_NTPase"/>
</dbReference>
<comment type="caution">
    <text evidence="7">The sequence shown here is derived from an EMBL/GenBank/DDBJ whole genome shotgun (WGS) entry which is preliminary data.</text>
</comment>
<dbReference type="AlphaFoldDB" id="A0A821N2Z9"/>
<dbReference type="GO" id="GO:0005524">
    <property type="term" value="F:ATP binding"/>
    <property type="evidence" value="ECO:0007669"/>
    <property type="project" value="UniProtKB-KW"/>
</dbReference>
<evidence type="ECO:0000256" key="4">
    <source>
        <dbReference type="ARBA" id="ARBA00022840"/>
    </source>
</evidence>
<evidence type="ECO:0000313" key="6">
    <source>
        <dbReference type="EMBL" id="CAF4777202.1"/>
    </source>
</evidence>
<organism evidence="7 8">
    <name type="scientific">Rotaria magnacalcarata</name>
    <dbReference type="NCBI Taxonomy" id="392030"/>
    <lineage>
        <taxon>Eukaryota</taxon>
        <taxon>Metazoa</taxon>
        <taxon>Spiralia</taxon>
        <taxon>Gnathifera</taxon>
        <taxon>Rotifera</taxon>
        <taxon>Eurotatoria</taxon>
        <taxon>Bdelloidea</taxon>
        <taxon>Philodinida</taxon>
        <taxon>Philodinidae</taxon>
        <taxon>Rotaria</taxon>
    </lineage>
</organism>
<proteinExistence type="predicted"/>
<evidence type="ECO:0000313" key="7">
    <source>
        <dbReference type="EMBL" id="CAF4780362.1"/>
    </source>
</evidence>
<evidence type="ECO:0000259" key="5">
    <source>
        <dbReference type="PROSITE" id="PS51192"/>
    </source>
</evidence>
<dbReference type="Gene3D" id="3.40.50.300">
    <property type="entry name" value="P-loop containing nucleotide triphosphate hydrolases"/>
    <property type="match status" value="1"/>
</dbReference>
<dbReference type="GO" id="GO:0003678">
    <property type="term" value="F:DNA helicase activity"/>
    <property type="evidence" value="ECO:0007669"/>
    <property type="project" value="TreeGrafter"/>
</dbReference>
<dbReference type="Proteomes" id="UP000663866">
    <property type="component" value="Unassembled WGS sequence"/>
</dbReference>
<evidence type="ECO:0000313" key="8">
    <source>
        <dbReference type="Proteomes" id="UP000663866"/>
    </source>
</evidence>